<dbReference type="Proteomes" id="UP000470470">
    <property type="component" value="Unassembled WGS sequence"/>
</dbReference>
<dbReference type="Pfam" id="PF11185">
    <property type="entry name" value="DUF2971"/>
    <property type="match status" value="1"/>
</dbReference>
<evidence type="ECO:0000313" key="2">
    <source>
        <dbReference type="Proteomes" id="UP000470470"/>
    </source>
</evidence>
<comment type="caution">
    <text evidence="1">The sequence shown here is derived from an EMBL/GenBank/DDBJ whole genome shotgun (WGS) entry which is preliminary data.</text>
</comment>
<reference evidence="1 2" key="1">
    <citation type="submission" date="2020-02" db="EMBL/GenBank/DDBJ databases">
        <title>The whole genome sequence of CPCC 205119.</title>
        <authorList>
            <person name="Jiang Z."/>
        </authorList>
    </citation>
    <scope>NUCLEOTIDE SEQUENCE [LARGE SCALE GENOMIC DNA]</scope>
    <source>
        <strain evidence="1 2">CPCC 205119</strain>
    </source>
</reference>
<protein>
    <submittedName>
        <fullName evidence="1">DUF2971 domain-containing protein</fullName>
    </submittedName>
</protein>
<dbReference type="AlphaFoldDB" id="A0A7K3WD24"/>
<dbReference type="EMBL" id="JAAGWK010000012">
    <property type="protein sequence ID" value="NEL54381.1"/>
    <property type="molecule type" value="Genomic_DNA"/>
</dbReference>
<organism evidence="1 2">
    <name type="scientific">Goekera deserti</name>
    <dbReference type="NCBI Taxonomy" id="2497753"/>
    <lineage>
        <taxon>Bacteria</taxon>
        <taxon>Bacillati</taxon>
        <taxon>Actinomycetota</taxon>
        <taxon>Actinomycetes</taxon>
        <taxon>Geodermatophilales</taxon>
        <taxon>Geodermatophilaceae</taxon>
        <taxon>Goekera</taxon>
    </lineage>
</organism>
<sequence>MVLFGSRDPGDEPVLFHYTGAEKLALILTSQRLWLSPYSAMRDPRENATWRPGLSLGDGLDPNSFDAQALWEDLDAAVRQRAKLVCFTMDRPEHDYSFSGTSRGWARARMWEQYAERHRGAVLVFDHERLDKTMTTQINGRVHKGPVRYLDGQWTMDAFRGLRVEELLQRGCIAVADEIIAQHGDDLYFEKDIDWASEFEYRYVTVSDADHEEVEALPALRAIVLGMDYPDHEHAVLRYRLSNCGLPDDFPVARCRWSNGHPILVPAF</sequence>
<dbReference type="RefSeq" id="WP_152727589.1">
    <property type="nucleotide sequence ID" value="NZ_JAABOZ010000001.1"/>
</dbReference>
<accession>A0A7K3WD24</accession>
<name>A0A7K3WD24_9ACTN</name>
<gene>
    <name evidence="1" type="ORF">G1H19_10245</name>
</gene>
<proteinExistence type="predicted"/>
<dbReference type="InterPro" id="IPR021352">
    <property type="entry name" value="DUF2971"/>
</dbReference>
<evidence type="ECO:0000313" key="1">
    <source>
        <dbReference type="EMBL" id="NEL54381.1"/>
    </source>
</evidence>
<keyword evidence="2" id="KW-1185">Reference proteome</keyword>